<dbReference type="Proteomes" id="UP000832097">
    <property type="component" value="Chromosome"/>
</dbReference>
<accession>A0ABY4C5B7</accession>
<gene>
    <name evidence="3" type="ORF">MTO99_17570</name>
</gene>
<evidence type="ECO:0000313" key="3">
    <source>
        <dbReference type="EMBL" id="UOE43945.1"/>
    </source>
</evidence>
<dbReference type="InterPro" id="IPR036689">
    <property type="entry name" value="ESAT-6-like_sf"/>
</dbReference>
<name>A0ABY4C5B7_9MICO</name>
<reference evidence="3 4" key="1">
    <citation type="submission" date="2022-03" db="EMBL/GenBank/DDBJ databases">
        <title>Mucilaginibacter sp. isolated from the gut of Protaetia brevitarsis seulensis larvae.</title>
        <authorList>
            <person name="Won M."/>
            <person name="Kim S.-J."/>
            <person name="Kwon S.-W."/>
        </authorList>
    </citation>
    <scope>NUCLEOTIDE SEQUENCE [LARGE SCALE GENOMIC DNA]</scope>
    <source>
        <strain evidence="3 4">CFWR-12</strain>
    </source>
</reference>
<evidence type="ECO:0000256" key="2">
    <source>
        <dbReference type="SAM" id="MobiDB-lite"/>
    </source>
</evidence>
<dbReference type="EMBL" id="CP094528">
    <property type="protein sequence ID" value="UOE43945.1"/>
    <property type="molecule type" value="Genomic_DNA"/>
</dbReference>
<comment type="similarity">
    <text evidence="1">Belongs to the WXG100 family.</text>
</comment>
<proteinExistence type="inferred from homology"/>
<dbReference type="NCBIfam" id="TIGR03930">
    <property type="entry name" value="WXG100_ESAT6"/>
    <property type="match status" value="1"/>
</dbReference>
<dbReference type="RefSeq" id="WP_243555401.1">
    <property type="nucleotide sequence ID" value="NZ_CP094528.1"/>
</dbReference>
<protein>
    <recommendedName>
        <fullName evidence="1">ESAT-6-like protein</fullName>
    </recommendedName>
</protein>
<sequence>MQGFSVKPEQVIGLGGKIRGGARGIRTDLDRLESEVGKLRSAWGGEAQAAYDQAQLKWNRSLEELQQLLEQIATKTEQMSGGYTSGDNQSAKRFSV</sequence>
<feature type="region of interest" description="Disordered" evidence="2">
    <location>
        <begin position="77"/>
        <end position="96"/>
    </location>
</feature>
<dbReference type="Pfam" id="PF06013">
    <property type="entry name" value="WXG100"/>
    <property type="match status" value="1"/>
</dbReference>
<evidence type="ECO:0000313" key="4">
    <source>
        <dbReference type="Proteomes" id="UP000832097"/>
    </source>
</evidence>
<dbReference type="InterPro" id="IPR010310">
    <property type="entry name" value="T7SS_ESAT-6-like"/>
</dbReference>
<organism evidence="3 4">
    <name type="scientific">Agromyces larvae</name>
    <dbReference type="NCBI Taxonomy" id="2929802"/>
    <lineage>
        <taxon>Bacteria</taxon>
        <taxon>Bacillati</taxon>
        <taxon>Actinomycetota</taxon>
        <taxon>Actinomycetes</taxon>
        <taxon>Micrococcales</taxon>
        <taxon>Microbacteriaceae</taxon>
        <taxon>Agromyces</taxon>
    </lineage>
</organism>
<evidence type="ECO:0000256" key="1">
    <source>
        <dbReference type="RuleBase" id="RU362001"/>
    </source>
</evidence>
<dbReference type="SUPFAM" id="SSF140453">
    <property type="entry name" value="EsxAB dimer-like"/>
    <property type="match status" value="1"/>
</dbReference>
<keyword evidence="4" id="KW-1185">Reference proteome</keyword>
<dbReference type="Gene3D" id="1.10.287.1060">
    <property type="entry name" value="ESAT-6-like"/>
    <property type="match status" value="1"/>
</dbReference>